<protein>
    <recommendedName>
        <fullName evidence="1">HTH cro/C1-type domain-containing protein</fullName>
    </recommendedName>
</protein>
<dbReference type="Pfam" id="PF13443">
    <property type="entry name" value="HTH_26"/>
    <property type="match status" value="1"/>
</dbReference>
<dbReference type="GO" id="GO:0003677">
    <property type="term" value="F:DNA binding"/>
    <property type="evidence" value="ECO:0007669"/>
    <property type="project" value="InterPro"/>
</dbReference>
<dbReference type="EMBL" id="LN852896">
    <property type="protein sequence ID" value="CRY94264.1"/>
    <property type="molecule type" value="Genomic_DNA"/>
</dbReference>
<name>A0A0H5PYN9_9ZZZZ</name>
<dbReference type="CDD" id="cd00093">
    <property type="entry name" value="HTH_XRE"/>
    <property type="match status" value="1"/>
</dbReference>
<proteinExistence type="predicted"/>
<accession>A0A0H5PYN9</accession>
<organism evidence="2">
    <name type="scientific">uncultured prokaryote</name>
    <dbReference type="NCBI Taxonomy" id="198431"/>
    <lineage>
        <taxon>unclassified sequences</taxon>
        <taxon>environmental samples</taxon>
    </lineage>
</organism>
<reference evidence="2" key="2">
    <citation type="submission" date="2015-07" db="EMBL/GenBank/DDBJ databases">
        <title>Plasmids, circular viruses and viroids from rat gut.</title>
        <authorList>
            <person name="Jorgensen T.J."/>
            <person name="Hansen M.A."/>
            <person name="Xu Z."/>
            <person name="Tabak M.A."/>
            <person name="Sorensen S.J."/>
            <person name="Hansen L.H."/>
        </authorList>
    </citation>
    <scope>NUCLEOTIDE SEQUENCE</scope>
    <source>
        <strain evidence="2">RGRH0222</strain>
    </source>
</reference>
<dbReference type="AlphaFoldDB" id="A0A0H5PYN9"/>
<sequence>MKINLRNLELFLAQNQMTASELSERSGVCKQSISIIRYRGTCQPVTLAKIAKGLGVDPADLIEEAKD</sequence>
<dbReference type="InterPro" id="IPR010982">
    <property type="entry name" value="Lambda_DNA-bd_dom_sf"/>
</dbReference>
<dbReference type="SUPFAM" id="SSF47413">
    <property type="entry name" value="lambda repressor-like DNA-binding domains"/>
    <property type="match status" value="1"/>
</dbReference>
<dbReference type="Gene3D" id="1.10.260.40">
    <property type="entry name" value="lambda repressor-like DNA-binding domains"/>
    <property type="match status" value="1"/>
</dbReference>
<dbReference type="PROSITE" id="PS50943">
    <property type="entry name" value="HTH_CROC1"/>
    <property type="match status" value="1"/>
</dbReference>
<dbReference type="InterPro" id="IPR001387">
    <property type="entry name" value="Cro/C1-type_HTH"/>
</dbReference>
<reference evidence="2" key="1">
    <citation type="submission" date="2015-06" db="EMBL/GenBank/DDBJ databases">
        <authorList>
            <person name="Joergensen T."/>
        </authorList>
    </citation>
    <scope>NUCLEOTIDE SEQUENCE</scope>
    <source>
        <strain evidence="2">RGRH0222</strain>
    </source>
</reference>
<feature type="domain" description="HTH cro/C1-type" evidence="1">
    <location>
        <begin position="46"/>
        <end position="61"/>
    </location>
</feature>
<evidence type="ECO:0000313" key="2">
    <source>
        <dbReference type="EMBL" id="CRY94264.1"/>
    </source>
</evidence>
<evidence type="ECO:0000259" key="1">
    <source>
        <dbReference type="PROSITE" id="PS50943"/>
    </source>
</evidence>